<proteinExistence type="inferred from homology"/>
<keyword evidence="3 5" id="KW-0808">Transferase</keyword>
<dbReference type="InterPro" id="IPR029044">
    <property type="entry name" value="Nucleotide-diphossugar_trans"/>
</dbReference>
<reference evidence="5 6" key="1">
    <citation type="submission" date="2017-11" db="EMBL/GenBank/DDBJ databases">
        <title>Genomic Encyclopedia of Archaeal and Bacterial Type Strains, Phase II (KMG-II): From Individual Species to Whole Genera.</title>
        <authorList>
            <person name="Goeker M."/>
        </authorList>
    </citation>
    <scope>NUCLEOTIDE SEQUENCE [LARGE SCALE GENOMIC DNA]</scope>
    <source>
        <strain evidence="5 6">DSM 29128</strain>
    </source>
</reference>
<evidence type="ECO:0000256" key="3">
    <source>
        <dbReference type="ARBA" id="ARBA00022679"/>
    </source>
</evidence>
<organism evidence="5 6">
    <name type="scientific">Yoonia maricola</name>
    <dbReference type="NCBI Taxonomy" id="420999"/>
    <lineage>
        <taxon>Bacteria</taxon>
        <taxon>Pseudomonadati</taxon>
        <taxon>Pseudomonadota</taxon>
        <taxon>Alphaproteobacteria</taxon>
        <taxon>Rhodobacterales</taxon>
        <taxon>Paracoccaceae</taxon>
        <taxon>Yoonia</taxon>
    </lineage>
</organism>
<evidence type="ECO:0000256" key="1">
    <source>
        <dbReference type="ARBA" id="ARBA00006739"/>
    </source>
</evidence>
<dbReference type="InterPro" id="IPR001173">
    <property type="entry name" value="Glyco_trans_2-like"/>
</dbReference>
<dbReference type="PANTHER" id="PTHR43179:SF12">
    <property type="entry name" value="GALACTOFURANOSYLTRANSFERASE GLFT2"/>
    <property type="match status" value="1"/>
</dbReference>
<dbReference type="EMBL" id="PGTY01000001">
    <property type="protein sequence ID" value="PJI92048.1"/>
    <property type="molecule type" value="Genomic_DNA"/>
</dbReference>
<keyword evidence="2" id="KW-0328">Glycosyltransferase</keyword>
<keyword evidence="6" id="KW-1185">Reference proteome</keyword>
<dbReference type="Proteomes" id="UP000228531">
    <property type="component" value="Unassembled WGS sequence"/>
</dbReference>
<comment type="similarity">
    <text evidence="1">Belongs to the glycosyltransferase 2 family.</text>
</comment>
<dbReference type="RefSeq" id="WP_168769072.1">
    <property type="nucleotide sequence ID" value="NZ_PGTY01000001.1"/>
</dbReference>
<gene>
    <name evidence="5" type="ORF">BC777_0891</name>
</gene>
<dbReference type="PANTHER" id="PTHR43179">
    <property type="entry name" value="RHAMNOSYLTRANSFERASE WBBL"/>
    <property type="match status" value="1"/>
</dbReference>
<evidence type="ECO:0000259" key="4">
    <source>
        <dbReference type="Pfam" id="PF00535"/>
    </source>
</evidence>
<dbReference type="AlphaFoldDB" id="A0A2M8WM95"/>
<protein>
    <submittedName>
        <fullName evidence="5">GT2 family glycosyltransferase</fullName>
    </submittedName>
</protein>
<comment type="caution">
    <text evidence="5">The sequence shown here is derived from an EMBL/GenBank/DDBJ whole genome shotgun (WGS) entry which is preliminary data.</text>
</comment>
<evidence type="ECO:0000256" key="2">
    <source>
        <dbReference type="ARBA" id="ARBA00022676"/>
    </source>
</evidence>
<sequence length="345" mass="39641">MRISKKSPPKKRPTYFLKDAFIDKKVVIAICTHNRRELLLAALKAVSKLETEAYYDVSVLIIENEKEPKLGAELSALDFPFDIHHVHEPALGLVSGRNRSLDEAEKMGADWLGLLDDDDQVHEHWLLRLEQAASELPDCLAFFGQDKEKLPPDYSEYLGAVRPRDKKLGTAPTILKTGNCMIGRAIFASDHYGFRFDPRFNFSGGEDTDFFMRIRNEGLRLCSVPEAILYDLKHGERRTYKYHFRRTQWEHTNLYFLYRINMGAGIARRMLVKDLKRNLRFFLVDIIKGAFVVLSNRTEMRIKFGSAGLRIAKIMAIYDYCVGNRPSPYNVAAKEETQTPNKGQS</sequence>
<name>A0A2M8WM95_9RHOB</name>
<dbReference type="SUPFAM" id="SSF53448">
    <property type="entry name" value="Nucleotide-diphospho-sugar transferases"/>
    <property type="match status" value="1"/>
</dbReference>
<evidence type="ECO:0000313" key="6">
    <source>
        <dbReference type="Proteomes" id="UP000228531"/>
    </source>
</evidence>
<dbReference type="Pfam" id="PF00535">
    <property type="entry name" value="Glycos_transf_2"/>
    <property type="match status" value="1"/>
</dbReference>
<dbReference type="Gene3D" id="3.90.550.10">
    <property type="entry name" value="Spore Coat Polysaccharide Biosynthesis Protein SpsA, Chain A"/>
    <property type="match status" value="1"/>
</dbReference>
<accession>A0A2M8WM95</accession>
<evidence type="ECO:0000313" key="5">
    <source>
        <dbReference type="EMBL" id="PJI92048.1"/>
    </source>
</evidence>
<dbReference type="GO" id="GO:0016757">
    <property type="term" value="F:glycosyltransferase activity"/>
    <property type="evidence" value="ECO:0007669"/>
    <property type="project" value="UniProtKB-KW"/>
</dbReference>
<feature type="domain" description="Glycosyltransferase 2-like" evidence="4">
    <location>
        <begin position="28"/>
        <end position="140"/>
    </location>
</feature>